<feature type="compositionally biased region" description="Acidic residues" evidence="1">
    <location>
        <begin position="467"/>
        <end position="482"/>
    </location>
</feature>
<evidence type="ECO:0000313" key="3">
    <source>
        <dbReference type="EMBL" id="SVB35407.1"/>
    </source>
</evidence>
<feature type="compositionally biased region" description="Polar residues" evidence="1">
    <location>
        <begin position="41"/>
        <end position="69"/>
    </location>
</feature>
<organism evidence="3">
    <name type="scientific">marine metagenome</name>
    <dbReference type="NCBI Taxonomy" id="408172"/>
    <lineage>
        <taxon>unclassified sequences</taxon>
        <taxon>metagenomes</taxon>
        <taxon>ecological metagenomes</taxon>
    </lineage>
</organism>
<sequence>ALLAEQIDKSARLIALQDQALALAQQQATLRAQEAAAAPPVQSTDIGTQGSQASVDQTAGNGDQTTVAATSGAADDSSQTSINQSIGDDDQTSVATTSDAGSGGSQSPSDQNTSTNSGIDVKGASQQDSDSSEKAVVTSSSTAESEETKEPGSLTSATEKQSGQQKTSGITTTAVSVDSGDRGSAESLTDVIRNLSTIDGLKKLYQEDEQLVLMLSAAIILILLLLLLVLRRKRLSSPDDTPSGMMPIVVPAGTRERDTGNSAQQATGVKPRDDSNASTEGSGISEKTDHASTDGGKAPDPISEAGIYLTYGHHDQAEHVLASAILHEPTRTDFKLKLLEVYHAQGDLEKFEQMAGQLSTSLSVDSSEWVSVAQMGRALSSNNSLFAETPLSRREADNEADSDGDTWTEEIEIDLELEEPGVELVTPTISSPPDVQPDVTRRSSSTDLELSEDPVKHPVEKTVYDPELSDTDDSTEDPDNADSMDVGTRLDLARAYIEMGDNSAAKNMLNEVVQHGDADQRASAQAMLMTLDNK</sequence>
<reference evidence="3" key="1">
    <citation type="submission" date="2018-05" db="EMBL/GenBank/DDBJ databases">
        <authorList>
            <person name="Lanie J.A."/>
            <person name="Ng W.-L."/>
            <person name="Kazmierczak K.M."/>
            <person name="Andrzejewski T.M."/>
            <person name="Davidsen T.M."/>
            <person name="Wayne K.J."/>
            <person name="Tettelin H."/>
            <person name="Glass J.I."/>
            <person name="Rusch D."/>
            <person name="Podicherti R."/>
            <person name="Tsui H.-C.T."/>
            <person name="Winkler M.E."/>
        </authorList>
    </citation>
    <scope>NUCLEOTIDE SEQUENCE</scope>
</reference>
<feature type="non-terminal residue" evidence="3">
    <location>
        <position position="1"/>
    </location>
</feature>
<accession>A0A382DCN2</accession>
<feature type="compositionally biased region" description="Polar residues" evidence="1">
    <location>
        <begin position="76"/>
        <end position="129"/>
    </location>
</feature>
<keyword evidence="2" id="KW-0812">Transmembrane</keyword>
<keyword evidence="2" id="KW-1133">Transmembrane helix</keyword>
<gene>
    <name evidence="3" type="ORF">METZ01_LOCUS188261</name>
</gene>
<feature type="region of interest" description="Disordered" evidence="1">
    <location>
        <begin position="236"/>
        <end position="299"/>
    </location>
</feature>
<dbReference type="InterPro" id="IPR038440">
    <property type="entry name" value="FimV_C_sf"/>
</dbReference>
<feature type="transmembrane region" description="Helical" evidence="2">
    <location>
        <begin position="211"/>
        <end position="230"/>
    </location>
</feature>
<dbReference type="NCBIfam" id="TIGR03504">
    <property type="entry name" value="FimV_Cterm"/>
    <property type="match status" value="1"/>
</dbReference>
<keyword evidence="2" id="KW-0472">Membrane</keyword>
<feature type="compositionally biased region" description="Low complexity" evidence="1">
    <location>
        <begin position="134"/>
        <end position="143"/>
    </location>
</feature>
<feature type="compositionally biased region" description="Basic and acidic residues" evidence="1">
    <location>
        <begin position="453"/>
        <end position="464"/>
    </location>
</feature>
<dbReference type="EMBL" id="UINC01038417">
    <property type="protein sequence ID" value="SVB35407.1"/>
    <property type="molecule type" value="Genomic_DNA"/>
</dbReference>
<dbReference type="InterPro" id="IPR020011">
    <property type="entry name" value="FimV_C"/>
</dbReference>
<protein>
    <submittedName>
        <fullName evidence="3">Uncharacterized protein</fullName>
    </submittedName>
</protein>
<name>A0A382DCN2_9ZZZZ</name>
<evidence type="ECO:0000256" key="2">
    <source>
        <dbReference type="SAM" id="Phobius"/>
    </source>
</evidence>
<dbReference type="AlphaFoldDB" id="A0A382DCN2"/>
<dbReference type="Gene3D" id="1.20.58.2200">
    <property type="match status" value="1"/>
</dbReference>
<feature type="region of interest" description="Disordered" evidence="1">
    <location>
        <begin position="425"/>
        <end position="485"/>
    </location>
</feature>
<feature type="compositionally biased region" description="Polar residues" evidence="1">
    <location>
        <begin position="153"/>
        <end position="176"/>
    </location>
</feature>
<feature type="region of interest" description="Disordered" evidence="1">
    <location>
        <begin position="34"/>
        <end position="185"/>
    </location>
</feature>
<proteinExistence type="predicted"/>
<evidence type="ECO:0000256" key="1">
    <source>
        <dbReference type="SAM" id="MobiDB-lite"/>
    </source>
</evidence>